<organism evidence="1 2">
    <name type="scientific">Ophiophagus hannah</name>
    <name type="common">King cobra</name>
    <name type="synonym">Naja hannah</name>
    <dbReference type="NCBI Taxonomy" id="8665"/>
    <lineage>
        <taxon>Eukaryota</taxon>
        <taxon>Metazoa</taxon>
        <taxon>Chordata</taxon>
        <taxon>Craniata</taxon>
        <taxon>Vertebrata</taxon>
        <taxon>Euteleostomi</taxon>
        <taxon>Lepidosauria</taxon>
        <taxon>Squamata</taxon>
        <taxon>Bifurcata</taxon>
        <taxon>Unidentata</taxon>
        <taxon>Episquamata</taxon>
        <taxon>Toxicofera</taxon>
        <taxon>Serpentes</taxon>
        <taxon>Colubroidea</taxon>
        <taxon>Elapidae</taxon>
        <taxon>Elapinae</taxon>
        <taxon>Ophiophagus</taxon>
    </lineage>
</organism>
<protein>
    <submittedName>
        <fullName evidence="1">Uncharacterized protein</fullName>
    </submittedName>
</protein>
<sequence length="64" mass="7482">MNITHGLQENDPGLQRQHNGSLFQKITLCKNLATSQTLRFLKQRQSFLQILLLFSRHHLAFSVY</sequence>
<name>V8PEI0_OPHHA</name>
<dbReference type="Proteomes" id="UP000018936">
    <property type="component" value="Unassembled WGS sequence"/>
</dbReference>
<evidence type="ECO:0000313" key="2">
    <source>
        <dbReference type="Proteomes" id="UP000018936"/>
    </source>
</evidence>
<accession>V8PEI0</accession>
<reference evidence="1 2" key="1">
    <citation type="journal article" date="2013" name="Proc. Natl. Acad. Sci. U.S.A.">
        <title>The king cobra genome reveals dynamic gene evolution and adaptation in the snake venom system.</title>
        <authorList>
            <person name="Vonk F.J."/>
            <person name="Casewell N.R."/>
            <person name="Henkel C.V."/>
            <person name="Heimberg A.M."/>
            <person name="Jansen H.J."/>
            <person name="McCleary R.J."/>
            <person name="Kerkkamp H.M."/>
            <person name="Vos R.A."/>
            <person name="Guerreiro I."/>
            <person name="Calvete J.J."/>
            <person name="Wuster W."/>
            <person name="Woods A.E."/>
            <person name="Logan J.M."/>
            <person name="Harrison R.A."/>
            <person name="Castoe T.A."/>
            <person name="de Koning A.P."/>
            <person name="Pollock D.D."/>
            <person name="Yandell M."/>
            <person name="Calderon D."/>
            <person name="Renjifo C."/>
            <person name="Currier R.B."/>
            <person name="Salgado D."/>
            <person name="Pla D."/>
            <person name="Sanz L."/>
            <person name="Hyder A.S."/>
            <person name="Ribeiro J.M."/>
            <person name="Arntzen J.W."/>
            <person name="van den Thillart G.E."/>
            <person name="Boetzer M."/>
            <person name="Pirovano W."/>
            <person name="Dirks R.P."/>
            <person name="Spaink H.P."/>
            <person name="Duboule D."/>
            <person name="McGlinn E."/>
            <person name="Kini R.M."/>
            <person name="Richardson M.K."/>
        </authorList>
    </citation>
    <scope>NUCLEOTIDE SEQUENCE</scope>
    <source>
        <tissue evidence="1">Blood</tissue>
    </source>
</reference>
<gene>
    <name evidence="1" type="ORF">L345_01409</name>
</gene>
<feature type="non-terminal residue" evidence="1">
    <location>
        <position position="64"/>
    </location>
</feature>
<proteinExistence type="predicted"/>
<keyword evidence="2" id="KW-1185">Reference proteome</keyword>
<comment type="caution">
    <text evidence="1">The sequence shown here is derived from an EMBL/GenBank/DDBJ whole genome shotgun (WGS) entry which is preliminary data.</text>
</comment>
<dbReference type="AlphaFoldDB" id="V8PEI0"/>
<evidence type="ECO:0000313" key="1">
    <source>
        <dbReference type="EMBL" id="ETE72760.1"/>
    </source>
</evidence>
<dbReference type="EMBL" id="AZIM01000181">
    <property type="protein sequence ID" value="ETE72760.1"/>
    <property type="molecule type" value="Genomic_DNA"/>
</dbReference>